<gene>
    <name evidence="6" type="ORF">B5F14_09870</name>
</gene>
<evidence type="ECO:0000259" key="3">
    <source>
        <dbReference type="Pfam" id="PF13240"/>
    </source>
</evidence>
<dbReference type="PANTHER" id="PTHR36983">
    <property type="entry name" value="DNAJ HOMOLOG SUBFAMILY C MEMBER 13"/>
    <property type="match status" value="1"/>
</dbReference>
<reference evidence="7" key="1">
    <citation type="submission" date="2017-04" db="EMBL/GenBank/DDBJ databases">
        <title>Function of individual gut microbiota members based on whole genome sequencing of pure cultures obtained from chicken caecum.</title>
        <authorList>
            <person name="Medvecky M."/>
            <person name="Cejkova D."/>
            <person name="Polansky O."/>
            <person name="Karasova D."/>
            <person name="Kubasova T."/>
            <person name="Cizek A."/>
            <person name="Rychlik I."/>
        </authorList>
    </citation>
    <scope>NUCLEOTIDE SEQUENCE [LARGE SCALE GENOMIC DNA]</scope>
    <source>
        <strain evidence="7">An178</strain>
    </source>
</reference>
<dbReference type="PANTHER" id="PTHR36983:SF2">
    <property type="entry name" value="DNAJ HOMOLOG SUBFAMILY C MEMBER 13"/>
    <property type="match status" value="1"/>
</dbReference>
<protein>
    <recommendedName>
        <fullName evidence="8">GYF domain-containing protein</fullName>
    </recommendedName>
</protein>
<dbReference type="GO" id="GO:2000641">
    <property type="term" value="P:regulation of early endosome to late endosome transport"/>
    <property type="evidence" value="ECO:0007669"/>
    <property type="project" value="InterPro"/>
</dbReference>
<dbReference type="SUPFAM" id="SSF55277">
    <property type="entry name" value="GYF domain"/>
    <property type="match status" value="1"/>
</dbReference>
<feature type="transmembrane region" description="Helical" evidence="2">
    <location>
        <begin position="254"/>
        <end position="275"/>
    </location>
</feature>
<keyword evidence="2" id="KW-0812">Transmembrane</keyword>
<feature type="compositionally biased region" description="Acidic residues" evidence="1">
    <location>
        <begin position="77"/>
        <end position="91"/>
    </location>
</feature>
<evidence type="ECO:0000313" key="6">
    <source>
        <dbReference type="EMBL" id="OUP56252.1"/>
    </source>
</evidence>
<keyword evidence="7" id="KW-1185">Reference proteome</keyword>
<dbReference type="Pfam" id="PF14018">
    <property type="entry name" value="DUF4234"/>
    <property type="match status" value="2"/>
</dbReference>
<keyword evidence="2" id="KW-1133">Transmembrane helix</keyword>
<feature type="compositionally biased region" description="Basic and acidic residues" evidence="1">
    <location>
        <begin position="92"/>
        <end position="103"/>
    </location>
</feature>
<evidence type="ECO:0000259" key="5">
    <source>
        <dbReference type="Pfam" id="PF14237"/>
    </source>
</evidence>
<feature type="transmembrane region" description="Helical" evidence="2">
    <location>
        <begin position="336"/>
        <end position="356"/>
    </location>
</feature>
<feature type="domain" description="GYF" evidence="5">
    <location>
        <begin position="178"/>
        <end position="221"/>
    </location>
</feature>
<dbReference type="InterPro" id="IPR025640">
    <property type="entry name" value="GYF_2"/>
</dbReference>
<feature type="compositionally biased region" description="Basic and acidic residues" evidence="1">
    <location>
        <begin position="53"/>
        <end position="76"/>
    </location>
</feature>
<proteinExistence type="predicted"/>
<keyword evidence="2" id="KW-0472">Membrane</keyword>
<evidence type="ECO:0000313" key="7">
    <source>
        <dbReference type="Proteomes" id="UP000195447"/>
    </source>
</evidence>
<name>A0A1Y4LPV2_9FIRM</name>
<dbReference type="EMBL" id="NFKM01000028">
    <property type="protein sequence ID" value="OUP56252.1"/>
    <property type="molecule type" value="Genomic_DNA"/>
</dbReference>
<dbReference type="RefSeq" id="WP_087159193.1">
    <property type="nucleotide sequence ID" value="NZ_NFKM01000028.1"/>
</dbReference>
<dbReference type="GO" id="GO:0006898">
    <property type="term" value="P:receptor-mediated endocytosis"/>
    <property type="evidence" value="ECO:0007669"/>
    <property type="project" value="TreeGrafter"/>
</dbReference>
<dbReference type="InterPro" id="IPR035445">
    <property type="entry name" value="GYF-like_dom_sf"/>
</dbReference>
<evidence type="ECO:0008006" key="8">
    <source>
        <dbReference type="Google" id="ProtNLM"/>
    </source>
</evidence>
<comment type="caution">
    <text evidence="6">The sequence shown here is derived from an EMBL/GenBank/DDBJ whole genome shotgun (WGS) entry which is preliminary data.</text>
</comment>
<evidence type="ECO:0000256" key="1">
    <source>
        <dbReference type="SAM" id="MobiDB-lite"/>
    </source>
</evidence>
<feature type="region of interest" description="Disordered" evidence="1">
    <location>
        <begin position="43"/>
        <end position="103"/>
    </location>
</feature>
<dbReference type="Gene3D" id="4.10.1060.50">
    <property type="match status" value="1"/>
</dbReference>
<evidence type="ECO:0000256" key="2">
    <source>
        <dbReference type="SAM" id="Phobius"/>
    </source>
</evidence>
<feature type="domain" description="GYF" evidence="5">
    <location>
        <begin position="108"/>
        <end position="151"/>
    </location>
</feature>
<dbReference type="InterPro" id="IPR025328">
    <property type="entry name" value="DUF4234"/>
</dbReference>
<dbReference type="AlphaFoldDB" id="A0A1Y4LPV2"/>
<dbReference type="Pfam" id="PF14237">
    <property type="entry name" value="GYF_2"/>
    <property type="match status" value="2"/>
</dbReference>
<dbReference type="InterPro" id="IPR038587">
    <property type="entry name" value="Ribosomal_eL40_sf"/>
</dbReference>
<feature type="domain" description="DUF4234" evidence="4">
    <location>
        <begin position="253"/>
        <end position="292"/>
    </location>
</feature>
<evidence type="ECO:0000259" key="4">
    <source>
        <dbReference type="Pfam" id="PF14018"/>
    </source>
</evidence>
<dbReference type="Pfam" id="PF13240">
    <property type="entry name" value="Zn_Ribbon_1"/>
    <property type="match status" value="1"/>
</dbReference>
<dbReference type="InterPro" id="IPR044978">
    <property type="entry name" value="GRV2/DNAJC13"/>
</dbReference>
<dbReference type="Proteomes" id="UP000195447">
    <property type="component" value="Unassembled WGS sequence"/>
</dbReference>
<organism evidence="6 7">
    <name type="scientific">Faecalitalea cylindroides</name>
    <dbReference type="NCBI Taxonomy" id="39483"/>
    <lineage>
        <taxon>Bacteria</taxon>
        <taxon>Bacillati</taxon>
        <taxon>Bacillota</taxon>
        <taxon>Erysipelotrichia</taxon>
        <taxon>Erysipelotrichales</taxon>
        <taxon>Erysipelotrichaceae</taxon>
        <taxon>Faecalitalea</taxon>
    </lineage>
</organism>
<feature type="domain" description="DUF4234" evidence="4">
    <location>
        <begin position="296"/>
        <end position="351"/>
    </location>
</feature>
<dbReference type="Gene3D" id="3.30.1490.40">
    <property type="match status" value="1"/>
</dbReference>
<accession>A0A1Y4LPV2</accession>
<dbReference type="GO" id="GO:0007032">
    <property type="term" value="P:endosome organization"/>
    <property type="evidence" value="ECO:0007669"/>
    <property type="project" value="InterPro"/>
</dbReference>
<dbReference type="InterPro" id="IPR026870">
    <property type="entry name" value="Zinc_ribbon_dom"/>
</dbReference>
<sequence length="367" mass="42241">MICPKCQKELPEDAKFCLECGTPLESKESELKNNEVEDIKEEVVQETVTDEPETQKVTENEIETKDEVKEDSKSLEETSETNEEDTVEEVQEETKETKEEETHSNKIWYYVSNNQSVGPFSVEEMEDLIENKTIYGNTYVWKSGLKDWIYLKNSDLATYLQKEETNTKTETTSEDASWFYVNSSNQQMGPYTEEEMVQFIKEGIITANTYVWKSGMMDWIHCKDSTLFDRRSGSGGFNNYANGNTNKIFIETRSIPVCIILSIVTCGIYNLYWIYRLAKDVNTLNAAQQKPTGQDAGMVILLYIITCGLYGIYFYWKVGKLVKQLQFDNGYYVEDNSLVMMLLCIFGLGLISNCILQSTLNDIQRYA</sequence>
<feature type="transmembrane region" description="Helical" evidence="2">
    <location>
        <begin position="296"/>
        <end position="316"/>
    </location>
</feature>
<feature type="domain" description="Zinc-ribbon" evidence="3">
    <location>
        <begin position="3"/>
        <end position="24"/>
    </location>
</feature>